<dbReference type="RefSeq" id="WP_344663293.1">
    <property type="nucleotide sequence ID" value="NZ_BAAAQM010000113.1"/>
</dbReference>
<gene>
    <name evidence="3" type="ORF">GCM10009838_88790</name>
</gene>
<feature type="domain" description="UspA" evidence="2">
    <location>
        <begin position="4"/>
        <end position="140"/>
    </location>
</feature>
<dbReference type="PRINTS" id="PR01438">
    <property type="entry name" value="UNVRSLSTRESS"/>
</dbReference>
<organism evidence="3 4">
    <name type="scientific">Catenulispora subtropica</name>
    <dbReference type="NCBI Taxonomy" id="450798"/>
    <lineage>
        <taxon>Bacteria</taxon>
        <taxon>Bacillati</taxon>
        <taxon>Actinomycetota</taxon>
        <taxon>Actinomycetes</taxon>
        <taxon>Catenulisporales</taxon>
        <taxon>Catenulisporaceae</taxon>
        <taxon>Catenulispora</taxon>
    </lineage>
</organism>
<dbReference type="EMBL" id="BAAAQM010000113">
    <property type="protein sequence ID" value="GAA2008884.1"/>
    <property type="molecule type" value="Genomic_DNA"/>
</dbReference>
<evidence type="ECO:0000259" key="2">
    <source>
        <dbReference type="Pfam" id="PF00582"/>
    </source>
</evidence>
<dbReference type="Proteomes" id="UP001499854">
    <property type="component" value="Unassembled WGS sequence"/>
</dbReference>
<dbReference type="PANTHER" id="PTHR46268:SF6">
    <property type="entry name" value="UNIVERSAL STRESS PROTEIN UP12"/>
    <property type="match status" value="1"/>
</dbReference>
<protein>
    <submittedName>
        <fullName evidence="3">Universal stress protein</fullName>
    </submittedName>
</protein>
<accession>A0ABN2TGZ6</accession>
<dbReference type="Pfam" id="PF00582">
    <property type="entry name" value="Usp"/>
    <property type="match status" value="2"/>
</dbReference>
<dbReference type="InterPro" id="IPR006015">
    <property type="entry name" value="Universal_stress_UspA"/>
</dbReference>
<dbReference type="SUPFAM" id="SSF52402">
    <property type="entry name" value="Adenine nucleotide alpha hydrolases-like"/>
    <property type="match status" value="2"/>
</dbReference>
<evidence type="ECO:0000256" key="1">
    <source>
        <dbReference type="ARBA" id="ARBA00008791"/>
    </source>
</evidence>
<dbReference type="PANTHER" id="PTHR46268">
    <property type="entry name" value="STRESS RESPONSE PROTEIN NHAX"/>
    <property type="match status" value="1"/>
</dbReference>
<evidence type="ECO:0000313" key="4">
    <source>
        <dbReference type="Proteomes" id="UP001499854"/>
    </source>
</evidence>
<reference evidence="3 4" key="1">
    <citation type="journal article" date="2019" name="Int. J. Syst. Evol. Microbiol.">
        <title>The Global Catalogue of Microorganisms (GCM) 10K type strain sequencing project: providing services to taxonomists for standard genome sequencing and annotation.</title>
        <authorList>
            <consortium name="The Broad Institute Genomics Platform"/>
            <consortium name="The Broad Institute Genome Sequencing Center for Infectious Disease"/>
            <person name="Wu L."/>
            <person name="Ma J."/>
        </authorList>
    </citation>
    <scope>NUCLEOTIDE SEQUENCE [LARGE SCALE GENOMIC DNA]</scope>
    <source>
        <strain evidence="3 4">JCM 16013</strain>
    </source>
</reference>
<proteinExistence type="inferred from homology"/>
<dbReference type="InterPro" id="IPR006016">
    <property type="entry name" value="UspA"/>
</dbReference>
<dbReference type="Gene3D" id="3.40.50.620">
    <property type="entry name" value="HUPs"/>
    <property type="match status" value="2"/>
</dbReference>
<dbReference type="InterPro" id="IPR014729">
    <property type="entry name" value="Rossmann-like_a/b/a_fold"/>
</dbReference>
<keyword evidence="4" id="KW-1185">Reference proteome</keyword>
<evidence type="ECO:0000313" key="3">
    <source>
        <dbReference type="EMBL" id="GAA2008884.1"/>
    </source>
</evidence>
<sequence>MKPTVVVGYDRTPPSERALIEAGREAAWRGASVTVVHAFHWMPVTAPMTYVPMSVQRSLTTAAEEAAADAVHTLNHRYPGMKVESAVVAGPAADALTEASRDADLLVLGNRGRGGFTGLLLGSVSTRALAFASCPTMIVRGTPRDLLDTIVLALDAEDPAEELLEFAFAEASHRDARLRVVNARDLDWGRAARAEQGDAQDAGKAEEAEEADRARAQVLTDVRGALGRLLSPWLTRHPRVRLSTEVADGTPGAVLTAATTHADLVIVGAHRHADGHPGMRLGPVTQTLLHHADCPVVVVPRA</sequence>
<feature type="domain" description="UspA" evidence="2">
    <location>
        <begin position="148"/>
        <end position="300"/>
    </location>
</feature>
<name>A0ABN2TGZ6_9ACTN</name>
<comment type="caution">
    <text evidence="3">The sequence shown here is derived from an EMBL/GenBank/DDBJ whole genome shotgun (WGS) entry which is preliminary data.</text>
</comment>
<comment type="similarity">
    <text evidence="1">Belongs to the universal stress protein A family.</text>
</comment>